<dbReference type="InterPro" id="IPR004117">
    <property type="entry name" value="7tm6_olfct_rcpt"/>
</dbReference>
<dbReference type="AlphaFoldDB" id="A0A8I6S4X0"/>
<feature type="transmembrane region" description="Helical" evidence="10">
    <location>
        <begin position="263"/>
        <end position="289"/>
    </location>
</feature>
<evidence type="ECO:0000256" key="3">
    <source>
        <dbReference type="ARBA" id="ARBA00022606"/>
    </source>
</evidence>
<protein>
    <recommendedName>
        <fullName evidence="10">Odorant receptor</fullName>
    </recommendedName>
</protein>
<evidence type="ECO:0000256" key="8">
    <source>
        <dbReference type="ARBA" id="ARBA00023170"/>
    </source>
</evidence>
<organism evidence="11 12">
    <name type="scientific">Cimex lectularius</name>
    <name type="common">Bed bug</name>
    <name type="synonym">Acanthia lectularia</name>
    <dbReference type="NCBI Taxonomy" id="79782"/>
    <lineage>
        <taxon>Eukaryota</taxon>
        <taxon>Metazoa</taxon>
        <taxon>Ecdysozoa</taxon>
        <taxon>Arthropoda</taxon>
        <taxon>Hexapoda</taxon>
        <taxon>Insecta</taxon>
        <taxon>Pterygota</taxon>
        <taxon>Neoptera</taxon>
        <taxon>Paraneoptera</taxon>
        <taxon>Hemiptera</taxon>
        <taxon>Heteroptera</taxon>
        <taxon>Panheteroptera</taxon>
        <taxon>Cimicomorpha</taxon>
        <taxon>Cimicidae</taxon>
        <taxon>Cimex</taxon>
    </lineage>
</organism>
<keyword evidence="3 10" id="KW-0716">Sensory transduction</keyword>
<feature type="transmembrane region" description="Helical" evidence="10">
    <location>
        <begin position="28"/>
        <end position="53"/>
    </location>
</feature>
<comment type="caution">
    <text evidence="10">Lacks conserved residue(s) required for the propagation of feature annotation.</text>
</comment>
<sequence length="395" mass="45522">MIFKPELSSIVSLMKLASIRNDKSDKPIIRFLIMFRHIFEVVLTIGTAISCYVAGWKNNIGLVMFYSIIGTIACVQSIYFLYNYETGKLIFHDLKMLMKIQELDRTQDMLHNETDFTWKWIQMYSFNLIAFMILYSSSPILVEFILFILKIEVAPFLPPLPLNGFIVGTERHTILYFCVCFASIYWSVSGMLAAIGNQSVPAIYLSYHSLGITVLLEKMKKLKRKIDLRSMHFRDTVDEKVAVRELIHLIQEHKLLLRLTHNINLYCGFPLAVQNIMISGCVCLLAYAFLTEINTDISAMLVNAFCLVLMFLIAGIPCILGQRVETLSYQLCDGLYDLPWYKQSPHLRKYLNMALRQANKGMKIHYHGRSPLNHNTLINILNTSYSYFMVLQSSL</sequence>
<feature type="transmembrane region" description="Helical" evidence="10">
    <location>
        <begin position="128"/>
        <end position="153"/>
    </location>
</feature>
<keyword evidence="4 10" id="KW-0812">Transmembrane</keyword>
<evidence type="ECO:0000313" key="11">
    <source>
        <dbReference type="EnsemblMetazoa" id="XP_014256219.1"/>
    </source>
</evidence>
<comment type="subcellular location">
    <subcellularLocation>
        <location evidence="1 10">Cell membrane</location>
        <topology evidence="1 10">Multi-pass membrane protein</topology>
    </subcellularLocation>
</comment>
<evidence type="ECO:0000256" key="1">
    <source>
        <dbReference type="ARBA" id="ARBA00004651"/>
    </source>
</evidence>
<evidence type="ECO:0000256" key="10">
    <source>
        <dbReference type="RuleBase" id="RU351113"/>
    </source>
</evidence>
<dbReference type="KEGG" id="clec:106670419"/>
<evidence type="ECO:0000313" key="12">
    <source>
        <dbReference type="Proteomes" id="UP000494040"/>
    </source>
</evidence>
<evidence type="ECO:0000256" key="2">
    <source>
        <dbReference type="ARBA" id="ARBA00022475"/>
    </source>
</evidence>
<dbReference type="OrthoDB" id="6605913at2759"/>
<keyword evidence="8 10" id="KW-0675">Receptor</keyword>
<keyword evidence="7 10" id="KW-0472">Membrane</keyword>
<comment type="similarity">
    <text evidence="10">Belongs to the insect chemoreceptor superfamily. Heteromeric odorant receptor channel (TC 1.A.69) family.</text>
</comment>
<keyword evidence="5 10" id="KW-0552">Olfaction</keyword>
<evidence type="ECO:0000256" key="9">
    <source>
        <dbReference type="ARBA" id="ARBA00023224"/>
    </source>
</evidence>
<dbReference type="Pfam" id="PF02949">
    <property type="entry name" value="7tm_6"/>
    <property type="match status" value="1"/>
</dbReference>
<reference evidence="11" key="1">
    <citation type="submission" date="2022-01" db="UniProtKB">
        <authorList>
            <consortium name="EnsemblMetazoa"/>
        </authorList>
    </citation>
    <scope>IDENTIFICATION</scope>
</reference>
<name>A0A8I6S4X0_CIMLE</name>
<dbReference type="Proteomes" id="UP000494040">
    <property type="component" value="Unassembled WGS sequence"/>
</dbReference>
<dbReference type="PANTHER" id="PTHR21137:SF35">
    <property type="entry name" value="ODORANT RECEPTOR 19A-RELATED"/>
    <property type="match status" value="1"/>
</dbReference>
<dbReference type="GO" id="GO:0005549">
    <property type="term" value="F:odorant binding"/>
    <property type="evidence" value="ECO:0007669"/>
    <property type="project" value="InterPro"/>
</dbReference>
<dbReference type="GO" id="GO:0004984">
    <property type="term" value="F:olfactory receptor activity"/>
    <property type="evidence" value="ECO:0007669"/>
    <property type="project" value="InterPro"/>
</dbReference>
<dbReference type="GO" id="GO:0007165">
    <property type="term" value="P:signal transduction"/>
    <property type="evidence" value="ECO:0007669"/>
    <property type="project" value="UniProtKB-KW"/>
</dbReference>
<keyword evidence="9 10" id="KW-0807">Transducer</keyword>
<feature type="transmembrane region" description="Helical" evidence="10">
    <location>
        <begin position="301"/>
        <end position="320"/>
    </location>
</feature>
<evidence type="ECO:0000256" key="4">
    <source>
        <dbReference type="ARBA" id="ARBA00022692"/>
    </source>
</evidence>
<dbReference type="PANTHER" id="PTHR21137">
    <property type="entry name" value="ODORANT RECEPTOR"/>
    <property type="match status" value="1"/>
</dbReference>
<keyword evidence="2" id="KW-1003">Cell membrane</keyword>
<gene>
    <name evidence="11" type="primary">106670419</name>
</gene>
<dbReference type="EnsemblMetazoa" id="XM_014400733.2">
    <property type="protein sequence ID" value="XP_014256219.1"/>
    <property type="gene ID" value="LOC106670419"/>
</dbReference>
<evidence type="ECO:0000256" key="5">
    <source>
        <dbReference type="ARBA" id="ARBA00022725"/>
    </source>
</evidence>
<proteinExistence type="inferred from homology"/>
<evidence type="ECO:0000256" key="7">
    <source>
        <dbReference type="ARBA" id="ARBA00023136"/>
    </source>
</evidence>
<feature type="transmembrane region" description="Helical" evidence="10">
    <location>
        <begin position="174"/>
        <end position="195"/>
    </location>
</feature>
<dbReference type="GO" id="GO:0005886">
    <property type="term" value="C:plasma membrane"/>
    <property type="evidence" value="ECO:0007669"/>
    <property type="project" value="UniProtKB-SubCell"/>
</dbReference>
<keyword evidence="12" id="KW-1185">Reference proteome</keyword>
<feature type="transmembrane region" description="Helical" evidence="10">
    <location>
        <begin position="60"/>
        <end position="82"/>
    </location>
</feature>
<evidence type="ECO:0000256" key="6">
    <source>
        <dbReference type="ARBA" id="ARBA00022989"/>
    </source>
</evidence>
<keyword evidence="6 10" id="KW-1133">Transmembrane helix</keyword>
<accession>A0A8I6S4X0</accession>